<evidence type="ECO:0000313" key="1">
    <source>
        <dbReference type="EMBL" id="OLP44616.1"/>
    </source>
</evidence>
<dbReference type="Proteomes" id="UP000186894">
    <property type="component" value="Unassembled WGS sequence"/>
</dbReference>
<dbReference type="RefSeq" id="WP_139317505.1">
    <property type="nucleotide sequence ID" value="NZ_MKIM01000027.1"/>
</dbReference>
<dbReference type="EMBL" id="MKIM01000027">
    <property type="protein sequence ID" value="OLP44616.1"/>
    <property type="molecule type" value="Genomic_DNA"/>
</dbReference>
<dbReference type="STRING" id="1867956.BJF95_08930"/>
<evidence type="ECO:0000313" key="2">
    <source>
        <dbReference type="Proteomes" id="UP000186894"/>
    </source>
</evidence>
<accession>A0A1Q8ZRD2</accession>
<dbReference type="OrthoDB" id="8410994at2"/>
<protein>
    <submittedName>
        <fullName evidence="1">Uncharacterized protein</fullName>
    </submittedName>
</protein>
<comment type="caution">
    <text evidence="1">The sequence shown here is derived from an EMBL/GenBank/DDBJ whole genome shotgun (WGS) entry which is preliminary data.</text>
</comment>
<organism evidence="1 2">
    <name type="scientific">Rhizobium oryziradicis</name>
    <dbReference type="NCBI Taxonomy" id="1867956"/>
    <lineage>
        <taxon>Bacteria</taxon>
        <taxon>Pseudomonadati</taxon>
        <taxon>Pseudomonadota</taxon>
        <taxon>Alphaproteobacteria</taxon>
        <taxon>Hyphomicrobiales</taxon>
        <taxon>Rhizobiaceae</taxon>
        <taxon>Rhizobium/Agrobacterium group</taxon>
        <taxon>Rhizobium</taxon>
    </lineage>
</organism>
<name>A0A1Q8ZRD2_9HYPH</name>
<reference evidence="1 2" key="1">
    <citation type="submission" date="2016-09" db="EMBL/GenBank/DDBJ databases">
        <title>Rhizobium oryziradicis sp. nov., isolated from the root of rice.</title>
        <authorList>
            <person name="Zhao J."/>
            <person name="Zhang X."/>
        </authorList>
    </citation>
    <scope>NUCLEOTIDE SEQUENCE [LARGE SCALE GENOMIC DNA]</scope>
    <source>
        <strain evidence="1 2">N19</strain>
    </source>
</reference>
<gene>
    <name evidence="1" type="ORF">BJF95_08930</name>
</gene>
<proteinExistence type="predicted"/>
<dbReference type="AlphaFoldDB" id="A0A1Q8ZRD2"/>
<sequence length="166" mass="19348">MANLEAQLKIAISQLRNNTLEARKQIYQETRIALRRGLETKKPQPAGEDVALELARLEWAIRNCEDLLFRARADAYLKKTSSSIETVKTRSMIRSEFLVDLALPTSKAGDFIDNLEKLFSENWVPKYGIRRARLIWHRQCFGLVVRYWFDLLLSTVERLKKIGFSF</sequence>
<keyword evidence="2" id="KW-1185">Reference proteome</keyword>